<evidence type="ECO:0000256" key="1">
    <source>
        <dbReference type="ARBA" id="ARBA00022490"/>
    </source>
</evidence>
<keyword evidence="4 7" id="KW-0267">Excision nuclease</keyword>
<protein>
    <recommendedName>
        <fullName evidence="7">UvrABC system protein C</fullName>
        <shortName evidence="7">Protein UvrC</shortName>
    </recommendedName>
    <alternativeName>
        <fullName evidence="7">Excinuclease ABC subunit C</fullName>
    </alternativeName>
</protein>
<name>A0AB36TCQ2_ACETH</name>
<comment type="similarity">
    <text evidence="7">Belongs to the UvrC family.</text>
</comment>
<organism evidence="11 12">
    <name type="scientific">Acetivibrio thermocellus AD2</name>
    <dbReference type="NCBI Taxonomy" id="1138384"/>
    <lineage>
        <taxon>Bacteria</taxon>
        <taxon>Bacillati</taxon>
        <taxon>Bacillota</taxon>
        <taxon>Clostridia</taxon>
        <taxon>Eubacteriales</taxon>
        <taxon>Oscillospiraceae</taxon>
        <taxon>Acetivibrio</taxon>
    </lineage>
</organism>
<dbReference type="SUPFAM" id="SSF46600">
    <property type="entry name" value="C-terminal UvrC-binding domain of UvrB"/>
    <property type="match status" value="1"/>
</dbReference>
<dbReference type="SUPFAM" id="SSF82771">
    <property type="entry name" value="GIY-YIG endonuclease"/>
    <property type="match status" value="1"/>
</dbReference>
<dbReference type="InterPro" id="IPR036876">
    <property type="entry name" value="UVR_dom_sf"/>
</dbReference>
<dbReference type="PROSITE" id="PS50165">
    <property type="entry name" value="UVRC"/>
    <property type="match status" value="1"/>
</dbReference>
<dbReference type="AlphaFoldDB" id="A0AB36TCQ2"/>
<dbReference type="Proteomes" id="UP000223596">
    <property type="component" value="Unassembled WGS sequence"/>
</dbReference>
<gene>
    <name evidence="7" type="primary">uvrC</name>
    <name evidence="11" type="ORF">M972_11341</name>
</gene>
<dbReference type="GO" id="GO:0009381">
    <property type="term" value="F:excinuclease ABC activity"/>
    <property type="evidence" value="ECO:0007669"/>
    <property type="project" value="UniProtKB-UniRule"/>
</dbReference>
<dbReference type="NCBIfam" id="TIGR00194">
    <property type="entry name" value="uvrC"/>
    <property type="match status" value="1"/>
</dbReference>
<dbReference type="SMART" id="SM00465">
    <property type="entry name" value="GIYc"/>
    <property type="match status" value="1"/>
</dbReference>
<dbReference type="SUPFAM" id="SSF47781">
    <property type="entry name" value="RuvA domain 2-like"/>
    <property type="match status" value="1"/>
</dbReference>
<evidence type="ECO:0000259" key="10">
    <source>
        <dbReference type="PROSITE" id="PS50165"/>
    </source>
</evidence>
<dbReference type="GeneID" id="35805028"/>
<dbReference type="NCBIfam" id="NF001824">
    <property type="entry name" value="PRK00558.1-5"/>
    <property type="match status" value="1"/>
</dbReference>
<comment type="caution">
    <text evidence="11">The sequence shown here is derived from an EMBL/GenBank/DDBJ whole genome shotgun (WGS) entry which is preliminary data.</text>
</comment>
<dbReference type="RefSeq" id="WP_003514317.1">
    <property type="nucleotide sequence ID" value="NZ_CP013828.1"/>
</dbReference>
<keyword evidence="6 7" id="KW-0742">SOS response</keyword>
<evidence type="ECO:0000256" key="7">
    <source>
        <dbReference type="HAMAP-Rule" id="MF_00203"/>
    </source>
</evidence>
<proteinExistence type="inferred from homology"/>
<keyword evidence="3 7" id="KW-0228">DNA excision</keyword>
<dbReference type="GO" id="GO:0006289">
    <property type="term" value="P:nucleotide-excision repair"/>
    <property type="evidence" value="ECO:0007669"/>
    <property type="project" value="UniProtKB-UniRule"/>
</dbReference>
<evidence type="ECO:0000256" key="2">
    <source>
        <dbReference type="ARBA" id="ARBA00022763"/>
    </source>
</evidence>
<dbReference type="CDD" id="cd10434">
    <property type="entry name" value="GIY-YIG_UvrC_Cho"/>
    <property type="match status" value="1"/>
</dbReference>
<reference evidence="11 12" key="1">
    <citation type="submission" date="2017-09" db="EMBL/GenBank/DDBJ databases">
        <title>Evaluation of Pacific Biosciences Sequencing Technology to Finishing C. thermocellum Genome Sequences.</title>
        <authorList>
            <person name="Brown S."/>
        </authorList>
    </citation>
    <scope>NUCLEOTIDE SEQUENCE [LARGE SCALE GENOMIC DNA]</scope>
    <source>
        <strain evidence="11 12">AD2</strain>
    </source>
</reference>
<evidence type="ECO:0000259" key="9">
    <source>
        <dbReference type="PROSITE" id="PS50164"/>
    </source>
</evidence>
<dbReference type="GO" id="GO:0009432">
    <property type="term" value="P:SOS response"/>
    <property type="evidence" value="ECO:0007669"/>
    <property type="project" value="UniProtKB-UniRule"/>
</dbReference>
<dbReference type="HAMAP" id="MF_00203">
    <property type="entry name" value="UvrC"/>
    <property type="match status" value="1"/>
</dbReference>
<dbReference type="Pfam" id="PF02151">
    <property type="entry name" value="UVR"/>
    <property type="match status" value="1"/>
</dbReference>
<evidence type="ECO:0000256" key="3">
    <source>
        <dbReference type="ARBA" id="ARBA00022769"/>
    </source>
</evidence>
<dbReference type="SMR" id="A0AB36TCQ2"/>
<dbReference type="InterPro" id="IPR038476">
    <property type="entry name" value="UvrC_RNase_H_dom_sf"/>
</dbReference>
<evidence type="ECO:0000313" key="11">
    <source>
        <dbReference type="EMBL" id="PFH01603.1"/>
    </source>
</evidence>
<dbReference type="PROSITE" id="PS50164">
    <property type="entry name" value="GIY_YIG"/>
    <property type="match status" value="1"/>
</dbReference>
<comment type="subcellular location">
    <subcellularLocation>
        <location evidence="7">Cytoplasm</location>
    </subcellularLocation>
</comment>
<dbReference type="FunFam" id="3.40.1440.10:FF:000001">
    <property type="entry name" value="UvrABC system protein C"/>
    <property type="match status" value="1"/>
</dbReference>
<dbReference type="GO" id="GO:0003677">
    <property type="term" value="F:DNA binding"/>
    <property type="evidence" value="ECO:0007669"/>
    <property type="project" value="UniProtKB-UniRule"/>
</dbReference>
<dbReference type="GO" id="GO:0005737">
    <property type="term" value="C:cytoplasm"/>
    <property type="evidence" value="ECO:0007669"/>
    <property type="project" value="UniProtKB-SubCell"/>
</dbReference>
<dbReference type="InterPro" id="IPR010994">
    <property type="entry name" value="RuvA_2-like"/>
</dbReference>
<dbReference type="InterPro" id="IPR004791">
    <property type="entry name" value="UvrC"/>
</dbReference>
<evidence type="ECO:0000259" key="8">
    <source>
        <dbReference type="PROSITE" id="PS50151"/>
    </source>
</evidence>
<keyword evidence="2 7" id="KW-0227">DNA damage</keyword>
<evidence type="ECO:0000313" key="12">
    <source>
        <dbReference type="Proteomes" id="UP000223596"/>
    </source>
</evidence>
<dbReference type="PANTHER" id="PTHR30562:SF1">
    <property type="entry name" value="UVRABC SYSTEM PROTEIN C"/>
    <property type="match status" value="1"/>
</dbReference>
<dbReference type="InterPro" id="IPR035901">
    <property type="entry name" value="GIY-YIG_endonuc_sf"/>
</dbReference>
<dbReference type="InterPro" id="IPR047296">
    <property type="entry name" value="GIY-YIG_UvrC_Cho"/>
</dbReference>
<keyword evidence="1 7" id="KW-0963">Cytoplasm</keyword>
<feature type="domain" description="GIY-YIG" evidence="9">
    <location>
        <begin position="13"/>
        <end position="92"/>
    </location>
</feature>
<evidence type="ECO:0000256" key="5">
    <source>
        <dbReference type="ARBA" id="ARBA00023204"/>
    </source>
</evidence>
<dbReference type="Pfam" id="PF22920">
    <property type="entry name" value="UvrC_RNaseH"/>
    <property type="match status" value="1"/>
</dbReference>
<dbReference type="PANTHER" id="PTHR30562">
    <property type="entry name" value="UVRC/OXIDOREDUCTASE"/>
    <property type="match status" value="1"/>
</dbReference>
<dbReference type="InterPro" id="IPR003583">
    <property type="entry name" value="Hlx-hairpin-Hlx_DNA-bd_motif"/>
</dbReference>
<dbReference type="GO" id="GO:0009380">
    <property type="term" value="C:excinuclease repair complex"/>
    <property type="evidence" value="ECO:0007669"/>
    <property type="project" value="InterPro"/>
</dbReference>
<keyword evidence="5 7" id="KW-0234">DNA repair</keyword>
<dbReference type="Pfam" id="PF01541">
    <property type="entry name" value="GIY-YIG"/>
    <property type="match status" value="1"/>
</dbReference>
<comment type="subunit">
    <text evidence="7">Interacts with UvrB in an incision complex.</text>
</comment>
<dbReference type="Pfam" id="PF08459">
    <property type="entry name" value="UvrC_RNaseH_dom"/>
    <property type="match status" value="1"/>
</dbReference>
<dbReference type="InterPro" id="IPR000305">
    <property type="entry name" value="GIY-YIG_endonuc"/>
</dbReference>
<dbReference type="Pfam" id="PF14520">
    <property type="entry name" value="HHH_5"/>
    <property type="match status" value="1"/>
</dbReference>
<accession>A0AB36TCQ2</accession>
<feature type="domain" description="UvrC family homology region profile" evidence="10">
    <location>
        <begin position="255"/>
        <end position="501"/>
    </location>
</feature>
<dbReference type="Gene3D" id="4.10.860.10">
    <property type="entry name" value="UVR domain"/>
    <property type="match status" value="1"/>
</dbReference>
<dbReference type="PROSITE" id="PS50151">
    <property type="entry name" value="UVR"/>
    <property type="match status" value="1"/>
</dbReference>
<evidence type="ECO:0000256" key="4">
    <source>
        <dbReference type="ARBA" id="ARBA00022881"/>
    </source>
</evidence>
<dbReference type="Gene3D" id="3.40.1440.10">
    <property type="entry name" value="GIY-YIG endonuclease"/>
    <property type="match status" value="1"/>
</dbReference>
<dbReference type="InterPro" id="IPR001162">
    <property type="entry name" value="UvrC_RNase_H_dom"/>
</dbReference>
<dbReference type="InterPro" id="IPR001943">
    <property type="entry name" value="UVR_dom"/>
</dbReference>
<dbReference type="EMBL" id="PDBW01000001">
    <property type="protein sequence ID" value="PFH01603.1"/>
    <property type="molecule type" value="Genomic_DNA"/>
</dbReference>
<feature type="domain" description="UVR" evidence="8">
    <location>
        <begin position="204"/>
        <end position="239"/>
    </location>
</feature>
<comment type="function">
    <text evidence="7">The UvrABC repair system catalyzes the recognition and processing of DNA lesions. UvrC both incises the 5' and 3' sides of the lesion. The N-terminal half is responsible for the 3' incision and the C-terminal half is responsible for the 5' incision.</text>
</comment>
<dbReference type="SMART" id="SM00278">
    <property type="entry name" value="HhH1"/>
    <property type="match status" value="2"/>
</dbReference>
<dbReference type="Gene3D" id="1.10.150.20">
    <property type="entry name" value="5' to 3' exonuclease, C-terminal subdomain"/>
    <property type="match status" value="1"/>
</dbReference>
<dbReference type="InterPro" id="IPR050066">
    <property type="entry name" value="UvrABC_protein_C"/>
</dbReference>
<sequence>MFDIQEELKKLPDKPGVYIMKDENGEIIYVGKAVVLKNRVRQYFQSLSNQTPKVRAMVAHIKEFEYIVTDTELEALILECNLIKKHRPKFNILLKDDKNYPYIKVTMNEDFPRILMTRRVEKDGAKYFGPYTSAYAVRETIDLVKKLFPVKTCSKVLPRDIGKGRPCLNYHIYQCLGPCQGNVSKEEYRFMMQDVCNFLGGRQEDIIKKLEKDMKEAADNLEFERAARIRDKINSLKHIAEKQKIISTAMEDQDVIAFAKSETDSCIQVFFIRGGKLIGREHFILEGTSDVSDSELMTAFVKQFYSSAAYVPGQIILQEDIDEMEIIEKWLSGKRGTKTYIKVPRRGEKLKLVEMVSKNALIELNQFKERIKKEAALAKEGMEKLKELLNLDRLPRRIEAYDISNTGSTEIVGSMVVFENGSPKKSDYRRFKIKSINVQNDYQSMQEVIFRRLKRAQKEMTEKDEGGGKDVGEKGAGFGTLPDVLLVDGGTGHVNAVRSVLEELDFNIPVYGMVKDDNHRTRGLVTGEREFDLSKDIVLLRFVTAIQDEAHRFALEYNRKLRAKRYSGSVLDNIEGVGPKRKKELIRHFGSVKAIKEAEPGEIAKVKGISRDLAQKIYDYFRQQE</sequence>
<dbReference type="Gene3D" id="3.30.420.340">
    <property type="entry name" value="UvrC, RNAse H endonuclease domain"/>
    <property type="match status" value="1"/>
</dbReference>
<evidence type="ECO:0000256" key="6">
    <source>
        <dbReference type="ARBA" id="ARBA00023236"/>
    </source>
</evidence>